<keyword evidence="8" id="KW-0378">Hydrolase</keyword>
<dbReference type="SUPFAM" id="SSF51306">
    <property type="entry name" value="LexA/Signal peptidase"/>
    <property type="match status" value="1"/>
</dbReference>
<proteinExistence type="predicted"/>
<evidence type="ECO:0000256" key="3">
    <source>
        <dbReference type="ARBA" id="ARBA00022989"/>
    </source>
</evidence>
<evidence type="ECO:0000256" key="6">
    <source>
        <dbReference type="SAM" id="MobiDB-lite"/>
    </source>
</evidence>
<organism evidence="8 9">
    <name type="scientific">Microbacterium immunditiarum</name>
    <dbReference type="NCBI Taxonomy" id="337480"/>
    <lineage>
        <taxon>Bacteria</taxon>
        <taxon>Bacillati</taxon>
        <taxon>Actinomycetota</taxon>
        <taxon>Actinomycetes</taxon>
        <taxon>Micrococcales</taxon>
        <taxon>Microbacteriaceae</taxon>
        <taxon>Microbacterium</taxon>
    </lineage>
</organism>
<reference evidence="8 9" key="1">
    <citation type="submission" date="2020-07" db="EMBL/GenBank/DDBJ databases">
        <title>Sequencing the genomes of 1000 actinobacteria strains.</title>
        <authorList>
            <person name="Klenk H.-P."/>
        </authorList>
    </citation>
    <scope>NUCLEOTIDE SEQUENCE [LARGE SCALE GENOMIC DNA]</scope>
    <source>
        <strain evidence="8 9">DSM 24662</strain>
    </source>
</reference>
<dbReference type="RefSeq" id="WP_179490056.1">
    <property type="nucleotide sequence ID" value="NZ_JACCBV010000001.1"/>
</dbReference>
<dbReference type="CDD" id="cd06462">
    <property type="entry name" value="Peptidase_S24_S26"/>
    <property type="match status" value="1"/>
</dbReference>
<protein>
    <recommendedName>
        <fullName evidence="5">Signal peptidase I</fullName>
        <ecNumber evidence="5">3.4.21.89</ecNumber>
    </recommendedName>
</protein>
<keyword evidence="9" id="KW-1185">Reference proteome</keyword>
<feature type="compositionally biased region" description="Basic and acidic residues" evidence="6">
    <location>
        <begin position="169"/>
        <end position="193"/>
    </location>
</feature>
<dbReference type="GO" id="GO:0006465">
    <property type="term" value="P:signal peptide processing"/>
    <property type="evidence" value="ECO:0007669"/>
    <property type="project" value="UniProtKB-UniRule"/>
</dbReference>
<comment type="subcellular location">
    <subcellularLocation>
        <location evidence="1">Membrane</location>
    </subcellularLocation>
</comment>
<keyword evidence="3 7" id="KW-1133">Transmembrane helix</keyword>
<sequence length="193" mass="20242">MKRSRSTAAARAAGSAMLWVLAVIGLVSGALWVGNAAGLVQPLIVVSGSMAPEIDTGDLLVATPTPARDLRVGDVASLPNEGGVFVTHRIVELERSRDTVTLRLQGDANAHPDAQQHLLGADDPVWTPVLTIPGAGYVAETLMRPEVGVPLLAGLLALAALAMIPSRRQGREDEARPEEIAPEPDKEKELVSA</sequence>
<evidence type="ECO:0000313" key="9">
    <source>
        <dbReference type="Proteomes" id="UP000576969"/>
    </source>
</evidence>
<keyword evidence="2 7" id="KW-0812">Transmembrane</keyword>
<dbReference type="AlphaFoldDB" id="A0A7Y9GPM0"/>
<dbReference type="GO" id="GO:0009003">
    <property type="term" value="F:signal peptidase activity"/>
    <property type="evidence" value="ECO:0007669"/>
    <property type="project" value="UniProtKB-EC"/>
</dbReference>
<comment type="caution">
    <text evidence="8">The sequence shown here is derived from an EMBL/GenBank/DDBJ whole genome shotgun (WGS) entry which is preliminary data.</text>
</comment>
<dbReference type="EC" id="3.4.21.89" evidence="5"/>
<dbReference type="GO" id="GO:0016020">
    <property type="term" value="C:membrane"/>
    <property type="evidence" value="ECO:0007669"/>
    <property type="project" value="UniProtKB-SubCell"/>
</dbReference>
<dbReference type="InterPro" id="IPR001733">
    <property type="entry name" value="Peptidase_S26B"/>
</dbReference>
<dbReference type="EMBL" id="JACCBV010000001">
    <property type="protein sequence ID" value="NYE20249.1"/>
    <property type="molecule type" value="Genomic_DNA"/>
</dbReference>
<feature type="region of interest" description="Disordered" evidence="6">
    <location>
        <begin position="167"/>
        <end position="193"/>
    </location>
</feature>
<evidence type="ECO:0000256" key="7">
    <source>
        <dbReference type="SAM" id="Phobius"/>
    </source>
</evidence>
<dbReference type="GO" id="GO:0004252">
    <property type="term" value="F:serine-type endopeptidase activity"/>
    <property type="evidence" value="ECO:0007669"/>
    <property type="project" value="UniProtKB-UniRule"/>
</dbReference>
<evidence type="ECO:0000256" key="2">
    <source>
        <dbReference type="ARBA" id="ARBA00022692"/>
    </source>
</evidence>
<gene>
    <name evidence="8" type="ORF">BJ991_002277</name>
</gene>
<keyword evidence="4 7" id="KW-0472">Membrane</keyword>
<name>A0A7Y9GPM0_9MICO</name>
<evidence type="ECO:0000256" key="4">
    <source>
        <dbReference type="ARBA" id="ARBA00023136"/>
    </source>
</evidence>
<evidence type="ECO:0000313" key="8">
    <source>
        <dbReference type="EMBL" id="NYE20249.1"/>
    </source>
</evidence>
<dbReference type="InterPro" id="IPR036286">
    <property type="entry name" value="LexA/Signal_pep-like_sf"/>
</dbReference>
<evidence type="ECO:0000256" key="5">
    <source>
        <dbReference type="NCBIfam" id="TIGR02228"/>
    </source>
</evidence>
<feature type="transmembrane region" description="Helical" evidence="7">
    <location>
        <begin position="12"/>
        <end position="33"/>
    </location>
</feature>
<accession>A0A7Y9GPM0</accession>
<dbReference type="Proteomes" id="UP000576969">
    <property type="component" value="Unassembled WGS sequence"/>
</dbReference>
<dbReference type="NCBIfam" id="TIGR02228">
    <property type="entry name" value="sigpep_I_arch"/>
    <property type="match status" value="1"/>
</dbReference>
<evidence type="ECO:0000256" key="1">
    <source>
        <dbReference type="ARBA" id="ARBA00004370"/>
    </source>
</evidence>